<accession>A0ABM7MCI7</accession>
<dbReference type="InterPro" id="IPR002347">
    <property type="entry name" value="SDR_fam"/>
</dbReference>
<keyword evidence="2" id="KW-0560">Oxidoreductase</keyword>
<dbReference type="InterPro" id="IPR036291">
    <property type="entry name" value="NAD(P)-bd_dom_sf"/>
</dbReference>
<dbReference type="Gene3D" id="3.40.50.720">
    <property type="entry name" value="NAD(P)-binding Rossmann-like Domain"/>
    <property type="match status" value="1"/>
</dbReference>
<evidence type="ECO:0000256" key="3">
    <source>
        <dbReference type="RuleBase" id="RU000363"/>
    </source>
</evidence>
<dbReference type="Proteomes" id="UP001054820">
    <property type="component" value="Chromosome"/>
</dbReference>
<dbReference type="PRINTS" id="PR00081">
    <property type="entry name" value="GDHRDH"/>
</dbReference>
<sequence>MTQAIQSLPITKILPPGNILMTGCSTGIGYHCAKQLHEMGYQVIATCRQQADVTRLNEEGITCFQLDLADSQSIQSALKKVLLATDGKIDALFNNGAFGLPGAVEDLSREAMEYQFQTNVFGTQELTNAVVKIMRQQGHGKIIYNSSILGFAAMQYRGAYNASKFAIEGFADTLRLEIKQDNIQVSLIEPGPILSEFRKNAYEQFKRWIKMDESAHQAKYQAMVKRLETVGPSVPFTLGPEAVSKCVVHALQNNKAKIRYRVTVPTIVFAYLKRILPNRWLDVLLVKAGGDGKR</sequence>
<keyword evidence="5" id="KW-1185">Reference proteome</keyword>
<dbReference type="RefSeq" id="WP_237264048.1">
    <property type="nucleotide sequence ID" value="NZ_AP024202.1"/>
</dbReference>
<reference evidence="4" key="1">
    <citation type="journal article" date="2022" name="Arch. Microbiol.">
        <title>Thiomicrorhabdus immobilis sp. nov., a mesophilic sulfur-oxidizing bacterium isolated from sediment of a brackish lake in northern Japan.</title>
        <authorList>
            <person name="Kojima H."/>
            <person name="Mochizuki J."/>
            <person name="Kanda M."/>
            <person name="Watanabe T."/>
            <person name="Fukui M."/>
        </authorList>
    </citation>
    <scope>NUCLEOTIDE SEQUENCE</scope>
    <source>
        <strain evidence="4">Am19</strain>
    </source>
</reference>
<dbReference type="SUPFAM" id="SSF51735">
    <property type="entry name" value="NAD(P)-binding Rossmann-fold domains"/>
    <property type="match status" value="1"/>
</dbReference>
<dbReference type="PRINTS" id="PR00080">
    <property type="entry name" value="SDRFAMILY"/>
</dbReference>
<evidence type="ECO:0000256" key="1">
    <source>
        <dbReference type="ARBA" id="ARBA00006484"/>
    </source>
</evidence>
<dbReference type="PANTHER" id="PTHR44169">
    <property type="entry name" value="NADPH-DEPENDENT 1-ACYLDIHYDROXYACETONE PHOSPHATE REDUCTASE"/>
    <property type="match status" value="1"/>
</dbReference>
<dbReference type="EMBL" id="AP024202">
    <property type="protein sequence ID" value="BCN93135.1"/>
    <property type="molecule type" value="Genomic_DNA"/>
</dbReference>
<dbReference type="PROSITE" id="PS00061">
    <property type="entry name" value="ADH_SHORT"/>
    <property type="match status" value="1"/>
</dbReference>
<dbReference type="CDD" id="cd05374">
    <property type="entry name" value="17beta-HSD-like_SDR_c"/>
    <property type="match status" value="1"/>
</dbReference>
<dbReference type="NCBIfam" id="NF004649">
    <property type="entry name" value="PRK05993.1"/>
    <property type="match status" value="1"/>
</dbReference>
<protein>
    <submittedName>
        <fullName evidence="4">Short-chain dehydrogenase/reductase</fullName>
    </submittedName>
</protein>
<name>A0ABM7MCI7_9GAMM</name>
<proteinExistence type="inferred from homology"/>
<evidence type="ECO:0000313" key="4">
    <source>
        <dbReference type="EMBL" id="BCN93135.1"/>
    </source>
</evidence>
<dbReference type="PANTHER" id="PTHR44169:SF6">
    <property type="entry name" value="NADPH-DEPENDENT 1-ACYLDIHYDROXYACETONE PHOSPHATE REDUCTASE"/>
    <property type="match status" value="1"/>
</dbReference>
<organism evidence="4 5">
    <name type="scientific">Thiomicrorhabdus immobilis</name>
    <dbReference type="NCBI Taxonomy" id="2791037"/>
    <lineage>
        <taxon>Bacteria</taxon>
        <taxon>Pseudomonadati</taxon>
        <taxon>Pseudomonadota</taxon>
        <taxon>Gammaproteobacteria</taxon>
        <taxon>Thiotrichales</taxon>
        <taxon>Piscirickettsiaceae</taxon>
        <taxon>Thiomicrorhabdus</taxon>
    </lineage>
</organism>
<evidence type="ECO:0000313" key="5">
    <source>
        <dbReference type="Proteomes" id="UP001054820"/>
    </source>
</evidence>
<dbReference type="InterPro" id="IPR020904">
    <property type="entry name" value="Sc_DH/Rdtase_CS"/>
</dbReference>
<gene>
    <name evidence="4" type="ORF">THMIRHAM_09200</name>
</gene>
<dbReference type="Pfam" id="PF00106">
    <property type="entry name" value="adh_short"/>
    <property type="match status" value="1"/>
</dbReference>
<evidence type="ECO:0000256" key="2">
    <source>
        <dbReference type="ARBA" id="ARBA00023002"/>
    </source>
</evidence>
<comment type="similarity">
    <text evidence="1 3">Belongs to the short-chain dehydrogenases/reductases (SDR) family.</text>
</comment>